<dbReference type="OrthoDB" id="1361631at2"/>
<dbReference type="RefSeq" id="WP_128197738.1">
    <property type="nucleotide sequence ID" value="NZ_SACJ01000017.1"/>
</dbReference>
<dbReference type="Proteomes" id="UP000285211">
    <property type="component" value="Unassembled WGS sequence"/>
</dbReference>
<proteinExistence type="predicted"/>
<organism evidence="1 2">
    <name type="scientific">Flavobacterium sufflavum</name>
    <dbReference type="NCBI Taxonomy" id="1921138"/>
    <lineage>
        <taxon>Bacteria</taxon>
        <taxon>Pseudomonadati</taxon>
        <taxon>Bacteroidota</taxon>
        <taxon>Flavobacteriia</taxon>
        <taxon>Flavobacteriales</taxon>
        <taxon>Flavobacteriaceae</taxon>
        <taxon>Flavobacterium</taxon>
    </lineage>
</organism>
<gene>
    <name evidence="1" type="ORF">EOD40_17450</name>
</gene>
<evidence type="ECO:0000313" key="1">
    <source>
        <dbReference type="EMBL" id="RVT71196.1"/>
    </source>
</evidence>
<sequence>MNNPESVKLEVFTIALKPVAGYENNSFKDLILNIPGVIPENNLFNEFYQLFINRIDEGYTEVRNKAFTLSTNVQEYGYNVTDEIIWGVLKGGVKGSGKTKSPLNNRETEEDLSGNVINDKYFFYLHLPLESSFGYLFFHIYGGESIRKEFIQHIRDLFSIRGKYNKPEPSAILPDSIRDEFKNNSKVVGLSYLTNTLSSSITTDAEFSNLCKEYSIEISIKPKGVNNIPPGKIGILNRVVSGLTFNNFQLSRAQKRVSLQNLSSKKTSTFELDTNDVMPRIYLEGKVPLDVNGTPNFVNLKLFCDDLLRELVAGQYTRIARI</sequence>
<reference evidence="1 2" key="1">
    <citation type="submission" date="2019-01" db="EMBL/GenBank/DDBJ databases">
        <authorList>
            <person name="Chen W.-M."/>
        </authorList>
    </citation>
    <scope>NUCLEOTIDE SEQUENCE [LARGE SCALE GENOMIC DNA]</scope>
    <source>
        <strain evidence="1 2">BBQ-12</strain>
    </source>
</reference>
<comment type="caution">
    <text evidence="1">The sequence shown here is derived from an EMBL/GenBank/DDBJ whole genome shotgun (WGS) entry which is preliminary data.</text>
</comment>
<dbReference type="AlphaFoldDB" id="A0A437KJX9"/>
<accession>A0A437KJX9</accession>
<name>A0A437KJX9_9FLAO</name>
<keyword evidence="2" id="KW-1185">Reference proteome</keyword>
<dbReference type="EMBL" id="SACJ01000017">
    <property type="protein sequence ID" value="RVT71196.1"/>
    <property type="molecule type" value="Genomic_DNA"/>
</dbReference>
<protein>
    <submittedName>
        <fullName evidence="1">Uncharacterized protein</fullName>
    </submittedName>
</protein>
<evidence type="ECO:0000313" key="2">
    <source>
        <dbReference type="Proteomes" id="UP000285211"/>
    </source>
</evidence>